<keyword evidence="5" id="KW-1185">Reference proteome</keyword>
<dbReference type="InterPro" id="IPR013783">
    <property type="entry name" value="Ig-like_fold"/>
</dbReference>
<proteinExistence type="predicted"/>
<protein>
    <recommendedName>
        <fullName evidence="3">CBM20 domain-containing protein</fullName>
    </recommendedName>
</protein>
<feature type="compositionally biased region" description="Polar residues" evidence="1">
    <location>
        <begin position="1753"/>
        <end position="1768"/>
    </location>
</feature>
<feature type="region of interest" description="Disordered" evidence="1">
    <location>
        <begin position="1324"/>
        <end position="1396"/>
    </location>
</feature>
<dbReference type="InterPro" id="IPR013784">
    <property type="entry name" value="Carb-bd-like_fold"/>
</dbReference>
<feature type="compositionally biased region" description="Polar residues" evidence="1">
    <location>
        <begin position="1383"/>
        <end position="1396"/>
    </location>
</feature>
<feature type="compositionally biased region" description="Basic and acidic residues" evidence="1">
    <location>
        <begin position="1089"/>
        <end position="1099"/>
    </location>
</feature>
<gene>
    <name evidence="4" type="primary">stbd1</name>
</gene>
<name>A0A8C5A985_GADMO</name>
<feature type="compositionally biased region" description="Polar residues" evidence="1">
    <location>
        <begin position="1914"/>
        <end position="1924"/>
    </location>
</feature>
<feature type="region of interest" description="Disordered" evidence="1">
    <location>
        <begin position="1080"/>
        <end position="1107"/>
    </location>
</feature>
<reference evidence="4" key="2">
    <citation type="submission" date="2025-09" db="UniProtKB">
        <authorList>
            <consortium name="Ensembl"/>
        </authorList>
    </citation>
    <scope>IDENTIFICATION</scope>
</reference>
<evidence type="ECO:0000256" key="1">
    <source>
        <dbReference type="SAM" id="MobiDB-lite"/>
    </source>
</evidence>
<evidence type="ECO:0000313" key="5">
    <source>
        <dbReference type="Proteomes" id="UP000694546"/>
    </source>
</evidence>
<dbReference type="OrthoDB" id="6123450at2759"/>
<dbReference type="KEGG" id="gmh:115532193"/>
<feature type="region of interest" description="Disordered" evidence="1">
    <location>
        <begin position="1734"/>
        <end position="1838"/>
    </location>
</feature>
<feature type="compositionally biased region" description="Polar residues" evidence="1">
    <location>
        <begin position="931"/>
        <end position="945"/>
    </location>
</feature>
<dbReference type="PANTHER" id="PTHR15048:SF0">
    <property type="entry name" value="STARCH-BINDING DOMAIN-CONTAINING PROTEIN 1"/>
    <property type="match status" value="1"/>
</dbReference>
<evidence type="ECO:0000259" key="3">
    <source>
        <dbReference type="PROSITE" id="PS51166"/>
    </source>
</evidence>
<feature type="region of interest" description="Disordered" evidence="1">
    <location>
        <begin position="1914"/>
        <end position="1959"/>
    </location>
</feature>
<keyword evidence="2" id="KW-0812">Transmembrane</keyword>
<feature type="compositionally biased region" description="Acidic residues" evidence="1">
    <location>
        <begin position="1950"/>
        <end position="1959"/>
    </location>
</feature>
<feature type="compositionally biased region" description="Low complexity" evidence="1">
    <location>
        <begin position="1508"/>
        <end position="1518"/>
    </location>
</feature>
<dbReference type="CTD" id="8987"/>
<dbReference type="InterPro" id="IPR002044">
    <property type="entry name" value="CBM20"/>
</dbReference>
<dbReference type="GO" id="GO:0016020">
    <property type="term" value="C:membrane"/>
    <property type="evidence" value="ECO:0007669"/>
    <property type="project" value="TreeGrafter"/>
</dbReference>
<feature type="compositionally biased region" description="Polar residues" evidence="1">
    <location>
        <begin position="683"/>
        <end position="693"/>
    </location>
</feature>
<dbReference type="RefSeq" id="XP_030197653.1">
    <property type="nucleotide sequence ID" value="XM_030341793.1"/>
</dbReference>
<feature type="region of interest" description="Disordered" evidence="1">
    <location>
        <begin position="2095"/>
        <end position="2115"/>
    </location>
</feature>
<organism evidence="4 5">
    <name type="scientific">Gadus morhua</name>
    <name type="common">Atlantic cod</name>
    <dbReference type="NCBI Taxonomy" id="8049"/>
    <lineage>
        <taxon>Eukaryota</taxon>
        <taxon>Metazoa</taxon>
        <taxon>Chordata</taxon>
        <taxon>Craniata</taxon>
        <taxon>Vertebrata</taxon>
        <taxon>Euteleostomi</taxon>
        <taxon>Actinopterygii</taxon>
        <taxon>Neopterygii</taxon>
        <taxon>Teleostei</taxon>
        <taxon>Neoteleostei</taxon>
        <taxon>Acanthomorphata</taxon>
        <taxon>Zeiogadaria</taxon>
        <taxon>Gadariae</taxon>
        <taxon>Gadiformes</taxon>
        <taxon>Gadoidei</taxon>
        <taxon>Gadidae</taxon>
        <taxon>Gadus</taxon>
    </lineage>
</organism>
<feature type="compositionally biased region" description="Basic and acidic residues" evidence="1">
    <location>
        <begin position="2095"/>
        <end position="2114"/>
    </location>
</feature>
<dbReference type="PANTHER" id="PTHR15048">
    <property type="entry name" value="STARCH-BINDING DOMAIN-CONTAINING PROTEIN 1"/>
    <property type="match status" value="1"/>
</dbReference>
<dbReference type="GeneID" id="115532193"/>
<dbReference type="Proteomes" id="UP000694546">
    <property type="component" value="Chromosome 19"/>
</dbReference>
<feature type="region of interest" description="Disordered" evidence="1">
    <location>
        <begin position="1492"/>
        <end position="1518"/>
    </location>
</feature>
<dbReference type="PROSITE" id="PS51166">
    <property type="entry name" value="CBM20"/>
    <property type="match status" value="1"/>
</dbReference>
<evidence type="ECO:0000313" key="4">
    <source>
        <dbReference type="Ensembl" id="ENSGMOP00000026543.1"/>
    </source>
</evidence>
<keyword evidence="2" id="KW-1133">Transmembrane helix</keyword>
<dbReference type="SUPFAM" id="SSF49452">
    <property type="entry name" value="Starch-binding domain-like"/>
    <property type="match status" value="1"/>
</dbReference>
<keyword evidence="2" id="KW-0472">Membrane</keyword>
<dbReference type="OMA" id="TKDEEHP"/>
<reference evidence="4" key="1">
    <citation type="submission" date="2025-08" db="UniProtKB">
        <authorList>
            <consortium name="Ensembl"/>
        </authorList>
    </citation>
    <scope>IDENTIFICATION</scope>
</reference>
<feature type="region of interest" description="Disordered" evidence="1">
    <location>
        <begin position="908"/>
        <end position="971"/>
    </location>
</feature>
<feature type="compositionally biased region" description="Polar residues" evidence="1">
    <location>
        <begin position="517"/>
        <end position="529"/>
    </location>
</feature>
<dbReference type="GeneTree" id="ENSGT00940000175255"/>
<dbReference type="Gene3D" id="2.60.40.10">
    <property type="entry name" value="Immunoglobulins"/>
    <property type="match status" value="1"/>
</dbReference>
<accession>A0A8C5A985</accession>
<dbReference type="GO" id="GO:2001070">
    <property type="term" value="F:starch binding"/>
    <property type="evidence" value="ECO:0007669"/>
    <property type="project" value="InterPro"/>
</dbReference>
<feature type="compositionally biased region" description="Polar residues" evidence="1">
    <location>
        <begin position="1793"/>
        <end position="1815"/>
    </location>
</feature>
<dbReference type="Pfam" id="PF00686">
    <property type="entry name" value="CBM_20"/>
    <property type="match status" value="1"/>
</dbReference>
<feature type="region of interest" description="Disordered" evidence="1">
    <location>
        <begin position="493"/>
        <end position="556"/>
    </location>
</feature>
<feature type="region of interest" description="Disordered" evidence="1">
    <location>
        <begin position="667"/>
        <end position="696"/>
    </location>
</feature>
<feature type="transmembrane region" description="Helical" evidence="2">
    <location>
        <begin position="32"/>
        <end position="50"/>
    </location>
</feature>
<feature type="compositionally biased region" description="Polar residues" evidence="1">
    <location>
        <begin position="1822"/>
        <end position="1835"/>
    </location>
</feature>
<dbReference type="SMART" id="SM01065">
    <property type="entry name" value="CBM_2"/>
    <property type="match status" value="1"/>
</dbReference>
<feature type="region of interest" description="Disordered" evidence="1">
    <location>
        <begin position="2010"/>
        <end position="2029"/>
    </location>
</feature>
<feature type="compositionally biased region" description="Polar residues" evidence="1">
    <location>
        <begin position="1342"/>
        <end position="1357"/>
    </location>
</feature>
<feature type="domain" description="CBM20" evidence="3">
    <location>
        <begin position="2207"/>
        <end position="2310"/>
    </location>
</feature>
<dbReference type="Ensembl" id="ENSGMOT00000065640.1">
    <property type="protein sequence ID" value="ENSGMOP00000026543.1"/>
    <property type="gene ID" value="ENSGMOG00000030969.1"/>
</dbReference>
<evidence type="ECO:0000256" key="2">
    <source>
        <dbReference type="SAM" id="Phobius"/>
    </source>
</evidence>
<sequence>MMTLLQNGEIVAHDGRYDLPFLFCMFGRHGPAVALLIALLLFMMGLFSVSQKVLALIRYLRRKAHRKQVKKDPVVEKTELPKSDTQVPRVFYPVWDTGPEKRAGYIPKSSIEVFSQKTHNEDARDHSTVASLGLVECQTDSLHVHSAVASAREIYTLHQQPQVNEIHITDNSSLDRDPNEGPTVELTTGLFVGNVEEVCLDNGEAMRPQMGEGCEKREIYRGLAMENFEHNKFLQWTDLSVLSCFQNQSPPEQNPSQEHDQDCLITSDITSPSRDVPEGPEDYLCRNQNIVSADVVVCKTDSSDVYSTVASAMDTDTFHQPPKINEEIHITDNTKFDEEPDEESTVERTTGLPEGDVGKQRFGNVEIQAEEMGDGEKKMELDMATMENLSGPVCVESQSLPVTLAPTEPDNKCFITKEAANPDTNTLPHQHHTAEVTVIKTNEDDSINVHNTVEPADAVENKTDSSDVSSTLAVAMDTDSTPLFSGDLPQTVGQREEVVSASDNSGPGLGLEDSWDPSISSIGEGTATQSLPGSPVPPGLSQEDSGPAESNVIPGSDSVHQLLNTTETQNQLGDISEAIRYGTGIYTSDIAPVKKQPSIRDEIHITDNINVDSEPHEDPTVELQTGLAVGNVERVCLDDVETKAEEMGDGFKKREIDRGVTMENIEHNQGSPEQHLSKEHYQDSSIDSDTASPSEDVPEVLENDAIMDQNTVESADVVVCKTDSSDGNSTVASAVDTDTLQQQPKINEEIPIAETTMFDEEPTVERRTGLSEGHVEELCLDNVETQAEEMPKCGMKMELDTAETIENLSGPVCIESQSPPETLAPTEPYEECFITKDEEHPDTNTHTAEVTNKTHNEDDSINVHNTVESADVVEYKTDSSDVGSTLAVAMDTDSPPLFSGDLPRTVGQREEVVSASDNSGPGLGLEDSRDPSISSIGEGSATQSLPGCPVPPGRSQEDSGPAESNAIPGSDSVHQLLNTTETQNQLGDISKAIGYRTGIYASDIAPVKQQPSIRDEIQITDNINVDSEPHKDPTVELQTGLAVGNVEDLCLDDVETKAEEMAEGFTKREIDRGVTMENIEHNQGSPEQHLSKEHYRDSSIDSDIASPSEDVPEVLENDAIMDQNTVESADVVVCKTDSSDGNITLASAVDTDTLQQQPKINEEIPITEMTMFDEEPTVERRTGLPEGHVEELCLDNVETQAEEMRKCGMKMELDTAETIENLSGPVCIESQSPPETLAPTEPYDECFITKDEEHPDTNTHTAEVTNKTHNEDDYINVHNTIESADVVEYKTDSSDVGSTLAVAMDTDTPPLLSGHLPQTVDQVVSASDNSGPGRGFEDSWDPSMSSIGEGSATQSLPGSPVPPGRSQEDSGPAESNVIPGSDSVHQLSKTTETQNQLGDISEAIRYGTGIYASDIAPVKQQPSIKDEIHITDNINVDSEPHEDPTVELQTGLAVGNVEDLCLDDVETKAEEMGEGFKKREIDRGVTMENIEHNQGSPEQHLSKEHYQDSSIDSDIASPSEDVPEVLENDAIMDQNTVESADVVVCKTDSSDGNITLASAVDTDTLQQQPKINEEIPITEMTMFDEEPTVERRTGLPEGHVEELCLDNVETQAEEMRKCGMKMELDTAETIENLSGPVCIESQSPPEMLAPTEPYDECFITKDEEHPDTNTHTAEVTNKTHNEDDYINVHNTIESADVVEYKTDSSDVGSTLAVAMDTDTPPLLSGNLPQTVDQVVSASDNSGPGRGFEDSWDPSISSIGEGSATQSLPGSPVPPVRSQEDSGPVESNVIPGSDSVNQLLNTTETQKSQLGENSEASRYGTGIDTSDSAPANQQPPTREEVQITDNINVDEEQHENPIVELKTGLSAGNMEDVCLDNIETQAEEMGEGCKKTEIDRGVTVENIEHNQSLPLTDLSVLSGSKNQIPPKQHPSKEHDQDSFNIDLDVTSPSEEVPESPEDDVCREQNTVESADVVMCKTDTSDLYFTVASAMDTDTLHQQPKINEEVHLTDNTTFDEEPDEESTVKRTTGLSEGNLEERGLDNVEIQAEEMGECGKKIELDMAATMKNLSGPVCIRSQSPPETLAPTEPYDKCFITKDEEHPDTNTHTAEVTDKMPNEDDYINGHKTVQSADVVEYTTDSSEVSSAVAPAIDKVNQQPPVNDEIYVTDKIDFDEEPDEIPIITTDTTTPPNIVTESSQTFEDENPDTTGSVVVATVPVSFGVRYFTHSPGQNLAVTGDHQDMGSWTGFIPLEEKENGYWSRTMRLPSMMQVKWKFVVMDEAGEVHRWEECDNRWFETGSDAHSCIQLHKCWGTQ</sequence>
<feature type="region of interest" description="Disordered" evidence="1">
    <location>
        <begin position="336"/>
        <end position="358"/>
    </location>
</feature>